<keyword evidence="3" id="KW-1185">Reference proteome</keyword>
<sequence length="381" mass="41717">MTHLLRSLTRLVAILLGLLVSVFASHNRCVAEDGFAPMFTDADLSGWVRTNTPPETWRFEEGVLYCTGKPIGEIRTEKMYQNFVMELEWRHLVPRGNAGIFVWADDITARGVPFHRGIEVQVLENAYGNTRSHTTHGDIFPIHGATMTPINGRGGSRAFPTQNLSNPSPQWNHYRIECRDGEISLAVNGTVVTRGKDCVPRMGYICLESEGGVVEYRNVRIKELPGGEVPADQVAIANRGYQSLYTGLNLDGWDASDTSQWNVQDWVLAFDAGDDGEGTLSTTRSFTDANFVVDVRLKEANSNVVIDAGDGSRIDLSEPAIAAQLEKPGRWNRIEVVTQDGGRTVNINGQPVTLPKLGSGNGKLVLTASGPVDFANLYAAE</sequence>
<dbReference type="GO" id="GO:0016787">
    <property type="term" value="F:hydrolase activity"/>
    <property type="evidence" value="ECO:0007669"/>
    <property type="project" value="InterPro"/>
</dbReference>
<dbReference type="RefSeq" id="WP_167546561.1">
    <property type="nucleotide sequence ID" value="NZ_CP036264.1"/>
</dbReference>
<dbReference type="KEGG" id="smam:Mal15_02450"/>
<evidence type="ECO:0000313" key="3">
    <source>
        <dbReference type="Proteomes" id="UP000321353"/>
    </source>
</evidence>
<dbReference type="Gene3D" id="2.60.120.560">
    <property type="entry name" value="Exo-inulinase, domain 1"/>
    <property type="match status" value="2"/>
</dbReference>
<dbReference type="EMBL" id="CP036264">
    <property type="protein sequence ID" value="QEF96218.1"/>
    <property type="molecule type" value="Genomic_DNA"/>
</dbReference>
<feature type="domain" description="3-keto-alpha-glucoside-1,2-lyase/3-keto-2-hydroxy-glucal hydratase" evidence="1">
    <location>
        <begin position="34"/>
        <end position="222"/>
    </location>
</feature>
<dbReference type="InterPro" id="IPR010496">
    <property type="entry name" value="AL/BT2_dom"/>
</dbReference>
<evidence type="ECO:0000259" key="1">
    <source>
        <dbReference type="Pfam" id="PF06439"/>
    </source>
</evidence>
<accession>A0A5B9M4Q2</accession>
<dbReference type="Pfam" id="PF06439">
    <property type="entry name" value="3keto-disac_hyd"/>
    <property type="match status" value="1"/>
</dbReference>
<proteinExistence type="predicted"/>
<evidence type="ECO:0000313" key="2">
    <source>
        <dbReference type="EMBL" id="QEF96218.1"/>
    </source>
</evidence>
<organism evidence="2 3">
    <name type="scientific">Stieleria maiorica</name>
    <dbReference type="NCBI Taxonomy" id="2795974"/>
    <lineage>
        <taxon>Bacteria</taxon>
        <taxon>Pseudomonadati</taxon>
        <taxon>Planctomycetota</taxon>
        <taxon>Planctomycetia</taxon>
        <taxon>Pirellulales</taxon>
        <taxon>Pirellulaceae</taxon>
        <taxon>Stieleria</taxon>
    </lineage>
</organism>
<protein>
    <recommendedName>
        <fullName evidence="1">3-keto-alpha-glucoside-1,2-lyase/3-keto-2-hydroxy-glucal hydratase domain-containing protein</fullName>
    </recommendedName>
</protein>
<name>A0A5B9M4Q2_9BACT</name>
<dbReference type="AlphaFoldDB" id="A0A5B9M4Q2"/>
<gene>
    <name evidence="2" type="ORF">Mal15_02450</name>
</gene>
<dbReference type="Proteomes" id="UP000321353">
    <property type="component" value="Chromosome"/>
</dbReference>
<reference evidence="2 3" key="1">
    <citation type="submission" date="2019-02" db="EMBL/GenBank/DDBJ databases">
        <title>Planctomycetal bacteria perform biofilm scaping via a novel small molecule.</title>
        <authorList>
            <person name="Jeske O."/>
            <person name="Boedeker C."/>
            <person name="Wiegand S."/>
            <person name="Breitling P."/>
            <person name="Kallscheuer N."/>
            <person name="Jogler M."/>
            <person name="Rohde M."/>
            <person name="Petersen J."/>
            <person name="Medema M.H."/>
            <person name="Surup F."/>
            <person name="Jogler C."/>
        </authorList>
    </citation>
    <scope>NUCLEOTIDE SEQUENCE [LARGE SCALE GENOMIC DNA]</scope>
    <source>
        <strain evidence="2 3">Mal15</strain>
    </source>
</reference>